<keyword evidence="6" id="KW-0227">DNA damage</keyword>
<keyword evidence="6" id="KW-0742">SOS response</keyword>
<proteinExistence type="inferred from homology"/>
<evidence type="ECO:0000259" key="7">
    <source>
        <dbReference type="Pfam" id="PF02463"/>
    </source>
</evidence>
<evidence type="ECO:0000256" key="2">
    <source>
        <dbReference type="ARBA" id="ARBA00022705"/>
    </source>
</evidence>
<keyword evidence="2 6" id="KW-0235">DNA replication</keyword>
<reference evidence="8 9" key="1">
    <citation type="submission" date="2020-08" db="EMBL/GenBank/DDBJ databases">
        <title>Genomic Encyclopedia of Type Strains, Phase IV (KMG-IV): sequencing the most valuable type-strain genomes for metagenomic binning, comparative biology and taxonomic classification.</title>
        <authorList>
            <person name="Goeker M."/>
        </authorList>
    </citation>
    <scope>NUCLEOTIDE SEQUENCE [LARGE SCALE GENOMIC DNA]</scope>
    <source>
        <strain evidence="8 9">DSM 22368</strain>
    </source>
</reference>
<organism evidence="8 9">
    <name type="scientific">Pseudoteredinibacter isoporae</name>
    <dbReference type="NCBI Taxonomy" id="570281"/>
    <lineage>
        <taxon>Bacteria</taxon>
        <taxon>Pseudomonadati</taxon>
        <taxon>Pseudomonadota</taxon>
        <taxon>Gammaproteobacteria</taxon>
        <taxon>Cellvibrionales</taxon>
        <taxon>Cellvibrionaceae</taxon>
        <taxon>Pseudoteredinibacter</taxon>
    </lineage>
</organism>
<dbReference type="InterPro" id="IPR001238">
    <property type="entry name" value="DNA-binding_RecF"/>
</dbReference>
<dbReference type="Pfam" id="PF02463">
    <property type="entry name" value="SMC_N"/>
    <property type="match status" value="1"/>
</dbReference>
<keyword evidence="3 6" id="KW-0547">Nucleotide-binding</keyword>
<dbReference type="AlphaFoldDB" id="A0A7X0JQZ5"/>
<protein>
    <recommendedName>
        <fullName evidence="6">DNA replication and repair protein RecF</fullName>
    </recommendedName>
</protein>
<dbReference type="GO" id="GO:0003697">
    <property type="term" value="F:single-stranded DNA binding"/>
    <property type="evidence" value="ECO:0007669"/>
    <property type="project" value="UniProtKB-UniRule"/>
</dbReference>
<dbReference type="SUPFAM" id="SSF52540">
    <property type="entry name" value="P-loop containing nucleoside triphosphate hydrolases"/>
    <property type="match status" value="1"/>
</dbReference>
<dbReference type="InParanoid" id="A0A7X0JQZ5"/>
<comment type="similarity">
    <text evidence="6">Belongs to the RecF family.</text>
</comment>
<evidence type="ECO:0000313" key="8">
    <source>
        <dbReference type="EMBL" id="MBB6520184.1"/>
    </source>
</evidence>
<evidence type="ECO:0000256" key="1">
    <source>
        <dbReference type="ARBA" id="ARBA00022490"/>
    </source>
</evidence>
<dbReference type="GO" id="GO:0006302">
    <property type="term" value="P:double-strand break repair"/>
    <property type="evidence" value="ECO:0007669"/>
    <property type="project" value="TreeGrafter"/>
</dbReference>
<keyword evidence="6" id="KW-0234">DNA repair</keyword>
<dbReference type="Gene3D" id="1.20.1050.90">
    <property type="entry name" value="RecF/RecN/SMC, N-terminal domain"/>
    <property type="match status" value="1"/>
</dbReference>
<dbReference type="InterPro" id="IPR027417">
    <property type="entry name" value="P-loop_NTPase"/>
</dbReference>
<keyword evidence="1 6" id="KW-0963">Cytoplasm</keyword>
<keyword evidence="5 6" id="KW-0238">DNA-binding</keyword>
<keyword evidence="9" id="KW-1185">Reference proteome</keyword>
<dbReference type="EMBL" id="JACHHT010000001">
    <property type="protein sequence ID" value="MBB6520184.1"/>
    <property type="molecule type" value="Genomic_DNA"/>
</dbReference>
<dbReference type="HAMAP" id="MF_00365">
    <property type="entry name" value="RecF"/>
    <property type="match status" value="1"/>
</dbReference>
<dbReference type="PANTHER" id="PTHR32182">
    <property type="entry name" value="DNA REPLICATION AND REPAIR PROTEIN RECF"/>
    <property type="match status" value="1"/>
</dbReference>
<dbReference type="GO" id="GO:0009432">
    <property type="term" value="P:SOS response"/>
    <property type="evidence" value="ECO:0007669"/>
    <property type="project" value="UniProtKB-UniRule"/>
</dbReference>
<name>A0A7X0JQZ5_9GAMM</name>
<dbReference type="GO" id="GO:0005524">
    <property type="term" value="F:ATP binding"/>
    <property type="evidence" value="ECO:0007669"/>
    <property type="project" value="UniProtKB-UniRule"/>
</dbReference>
<comment type="caution">
    <text evidence="6">Lacks conserved residue(s) required for the propagation of feature annotation.</text>
</comment>
<evidence type="ECO:0000256" key="5">
    <source>
        <dbReference type="ARBA" id="ARBA00023125"/>
    </source>
</evidence>
<dbReference type="NCBIfam" id="TIGR00611">
    <property type="entry name" value="recf"/>
    <property type="match status" value="1"/>
</dbReference>
<dbReference type="InterPro" id="IPR003395">
    <property type="entry name" value="RecF/RecN/SMC_N"/>
</dbReference>
<dbReference type="PANTHER" id="PTHR32182:SF0">
    <property type="entry name" value="DNA REPLICATION AND REPAIR PROTEIN RECF"/>
    <property type="match status" value="1"/>
</dbReference>
<gene>
    <name evidence="6" type="primary">recF</name>
    <name evidence="8" type="ORF">HNR48_000462</name>
</gene>
<dbReference type="Proteomes" id="UP000528457">
    <property type="component" value="Unassembled WGS sequence"/>
</dbReference>
<dbReference type="FunCoup" id="A0A7X0JQZ5">
    <property type="interactions" value="224"/>
</dbReference>
<evidence type="ECO:0000256" key="4">
    <source>
        <dbReference type="ARBA" id="ARBA00022840"/>
    </source>
</evidence>
<feature type="domain" description="RecF/RecN/SMC N-terminal" evidence="7">
    <location>
        <begin position="74"/>
        <end position="205"/>
    </location>
</feature>
<evidence type="ECO:0000256" key="6">
    <source>
        <dbReference type="HAMAP-Rule" id="MF_00365"/>
    </source>
</evidence>
<comment type="subcellular location">
    <subcellularLocation>
        <location evidence="6">Cytoplasm</location>
    </subcellularLocation>
</comment>
<keyword evidence="4 6" id="KW-0067">ATP-binding</keyword>
<accession>A0A7X0JQZ5</accession>
<dbReference type="GO" id="GO:0000731">
    <property type="term" value="P:DNA synthesis involved in DNA repair"/>
    <property type="evidence" value="ECO:0007669"/>
    <property type="project" value="TreeGrafter"/>
</dbReference>
<comment type="caution">
    <text evidence="8">The sequence shown here is derived from an EMBL/GenBank/DDBJ whole genome shotgun (WGS) entry which is preliminary data.</text>
</comment>
<sequence>MKHSFHDCWKGYSKALKHRNSLLRRGRIEGFELRPWEQEMCSKAEQLALMRQECFDKLKLNLNEVISDFVPLEGISIDFYKGWDKEKTFQEQLEEGKERDAKLGYTWYGAQKADIKIKIEGHPAEQALSRGQQKLLVCALKISIGKTYSELTGKPCIYLVDDLPAELDGDNQKRLANWLSLIGAQVFVTAVEKQALLNAWPEAEKEQAAMFHVKHGLVEHTNQTL</sequence>
<comment type="function">
    <text evidence="6">The RecF protein is involved in DNA metabolism; it is required for DNA replication and normal SOS inducibility. RecF binds preferentially to single-stranded, linear DNA. It also seems to bind ATP.</text>
</comment>
<dbReference type="InterPro" id="IPR042174">
    <property type="entry name" value="RecF_2"/>
</dbReference>
<evidence type="ECO:0000313" key="9">
    <source>
        <dbReference type="Proteomes" id="UP000528457"/>
    </source>
</evidence>
<dbReference type="GO" id="GO:0005737">
    <property type="term" value="C:cytoplasm"/>
    <property type="evidence" value="ECO:0007669"/>
    <property type="project" value="UniProtKB-SubCell"/>
</dbReference>
<dbReference type="GO" id="GO:0006260">
    <property type="term" value="P:DNA replication"/>
    <property type="evidence" value="ECO:0007669"/>
    <property type="project" value="UniProtKB-UniRule"/>
</dbReference>
<evidence type="ECO:0000256" key="3">
    <source>
        <dbReference type="ARBA" id="ARBA00022741"/>
    </source>
</evidence>